<dbReference type="InterPro" id="IPR024083">
    <property type="entry name" value="Fumarase/histidase_N"/>
</dbReference>
<evidence type="ECO:0000256" key="2">
    <source>
        <dbReference type="ARBA" id="ARBA00022490"/>
    </source>
</evidence>
<dbReference type="RefSeq" id="WP_157688462.1">
    <property type="nucleotide sequence ID" value="NZ_CP034345.1"/>
</dbReference>
<dbReference type="Proteomes" id="UP000428325">
    <property type="component" value="Chromosome"/>
</dbReference>
<comment type="catalytic activity">
    <reaction evidence="5">
        <text>(S)-malate = fumarate + H2O</text>
        <dbReference type="Rhea" id="RHEA:12460"/>
        <dbReference type="ChEBI" id="CHEBI:15377"/>
        <dbReference type="ChEBI" id="CHEBI:15589"/>
        <dbReference type="ChEBI" id="CHEBI:29806"/>
        <dbReference type="EC" id="4.2.1.2"/>
    </reaction>
</comment>
<dbReference type="Pfam" id="PF10415">
    <property type="entry name" value="FumaraseC_C"/>
    <property type="match status" value="1"/>
</dbReference>
<dbReference type="PANTHER" id="PTHR11444">
    <property type="entry name" value="ASPARTATEAMMONIA/ARGININOSUCCINATE/ADENYLOSUCCINATE LYASE"/>
    <property type="match status" value="1"/>
</dbReference>
<dbReference type="PRINTS" id="PR00145">
    <property type="entry name" value="ARGSUCLYASE"/>
</dbReference>
<comment type="subunit">
    <text evidence="5">Homotetramer.</text>
</comment>
<dbReference type="InterPro" id="IPR008948">
    <property type="entry name" value="L-Aspartase-like"/>
</dbReference>
<comment type="similarity">
    <text evidence="1 5">Belongs to the class-II fumarase/aspartase family. Fumarase subfamily.</text>
</comment>
<dbReference type="InterPro" id="IPR005677">
    <property type="entry name" value="Fum_hydII"/>
</dbReference>
<evidence type="ECO:0000259" key="6">
    <source>
        <dbReference type="Pfam" id="PF00206"/>
    </source>
</evidence>
<dbReference type="UniPathway" id="UPA00223">
    <property type="reaction ID" value="UER01007"/>
</dbReference>
<dbReference type="InterPro" id="IPR018951">
    <property type="entry name" value="Fumarase_C_C"/>
</dbReference>
<dbReference type="Pfam" id="PF00206">
    <property type="entry name" value="Lyase_1"/>
    <property type="match status" value="1"/>
</dbReference>
<evidence type="ECO:0000259" key="7">
    <source>
        <dbReference type="Pfam" id="PF10415"/>
    </source>
</evidence>
<dbReference type="KEGG" id="hra:EI982_05210"/>
<sequence length="466" mass="48874">MTDGNGRTVSDELGELTVPADAYWGAHTQRAIENVGIGGRSFGRRFVGALGTVKKAAALANRDLGHLSAEVAAAIVVAADEVAHGRHDDQFPVGVFQTGSGTSTNMNANEVIATRATELLDGEATVHPNDHVNFGQSSNDVIPTAMHVAARVAADGELRPALGTLRAELAAKRDAFDDVVKTGRTHLQDALPIRLGQEFSGYVAQIEAGIERVETAFEGMAALPLGGHQVGTGMNCPEGFPARAIAYIAEETGIPFREADDHFAAQAAHDAVSEAHGALRTLAGSLHKIANDLRLLASGPRAGLGEIEQPKNQPGSSITPGKINPVVAEAVNQVYVAVLGNDTTVAVGAAAGELEINLYKPVLATRLLESIESLAGAAETFAESFVARLDVDRERCARQVERGIALATALSPHIGHERTAEVATTAIEEGRTVRSVVVEKGYLSPDAADRILDPARMTERGIPDAE</sequence>
<feature type="binding site" evidence="5">
    <location>
        <position position="185"/>
    </location>
    <ligand>
        <name>substrate</name>
    </ligand>
</feature>
<comment type="function">
    <text evidence="5">Involved in the TCA cycle. Catalyzes the stereospecific interconversion of fumarate to L-malate.</text>
</comment>
<dbReference type="Gene3D" id="1.20.200.10">
    <property type="entry name" value="Fumarase/aspartase (Central domain)"/>
    <property type="match status" value="1"/>
</dbReference>
<feature type="binding site" evidence="5">
    <location>
        <begin position="322"/>
        <end position="324"/>
    </location>
    <ligand>
        <name>substrate</name>
    </ligand>
</feature>
<proteinExistence type="inferred from homology"/>
<dbReference type="FunFam" id="1.10.275.10:FF:000001">
    <property type="entry name" value="Fumarate hydratase, mitochondrial"/>
    <property type="match status" value="1"/>
</dbReference>
<keyword evidence="4 5" id="KW-0456">Lyase</keyword>
<feature type="active site" evidence="5">
    <location>
        <position position="316"/>
    </location>
</feature>
<dbReference type="PANTHER" id="PTHR11444:SF22">
    <property type="entry name" value="FUMARATE HYDRATASE CLASS II"/>
    <property type="match status" value="1"/>
</dbReference>
<protein>
    <recommendedName>
        <fullName evidence="5">Fumarate hydratase class II</fullName>
        <shortName evidence="5">Fumarase C</shortName>
        <ecNumber evidence="5">4.2.1.2</ecNumber>
    </recommendedName>
    <alternativeName>
        <fullName evidence="5">Aerobic fumarase</fullName>
    </alternativeName>
    <alternativeName>
        <fullName evidence="5">Iron-independent fumarase</fullName>
    </alternativeName>
</protein>
<dbReference type="EC" id="4.2.1.2" evidence="5"/>
<dbReference type="FunFam" id="1.20.200.10:FF:000001">
    <property type="entry name" value="Fumarate hydratase, mitochondrial"/>
    <property type="match status" value="1"/>
</dbReference>
<dbReference type="Gene3D" id="1.10.275.10">
    <property type="entry name" value="Fumarase/aspartase (N-terminal domain)"/>
    <property type="match status" value="1"/>
</dbReference>
<feature type="site" description="Important for catalytic activity" evidence="5">
    <location>
        <position position="329"/>
    </location>
</feature>
<evidence type="ECO:0000313" key="9">
    <source>
        <dbReference type="Proteomes" id="UP000428325"/>
    </source>
</evidence>
<feature type="binding site" evidence="5">
    <location>
        <position position="317"/>
    </location>
    <ligand>
        <name>substrate</name>
    </ligand>
</feature>
<dbReference type="GO" id="GO:0006099">
    <property type="term" value="P:tricarboxylic acid cycle"/>
    <property type="evidence" value="ECO:0007669"/>
    <property type="project" value="UniProtKB-UniRule"/>
</dbReference>
<evidence type="ECO:0000313" key="8">
    <source>
        <dbReference type="EMBL" id="QGX94225.1"/>
    </source>
</evidence>
<dbReference type="InterPro" id="IPR022761">
    <property type="entry name" value="Fumarate_lyase_N"/>
</dbReference>
<dbReference type="GO" id="GO:0004333">
    <property type="term" value="F:fumarate hydratase activity"/>
    <property type="evidence" value="ECO:0007669"/>
    <property type="project" value="UniProtKB-UniRule"/>
</dbReference>
<dbReference type="Gene3D" id="1.10.40.30">
    <property type="entry name" value="Fumarase/aspartase (C-terminal domain)"/>
    <property type="match status" value="1"/>
</dbReference>
<name>A0A6B9F1S6_9EURY</name>
<dbReference type="GO" id="GO:0006106">
    <property type="term" value="P:fumarate metabolic process"/>
    <property type="evidence" value="ECO:0007669"/>
    <property type="project" value="InterPro"/>
</dbReference>
<dbReference type="HAMAP" id="MF_00743">
    <property type="entry name" value="FumaraseC"/>
    <property type="match status" value="1"/>
</dbReference>
<dbReference type="AlphaFoldDB" id="A0A6B9F1S6"/>
<feature type="binding site" description="in site B" evidence="5">
    <location>
        <begin position="127"/>
        <end position="130"/>
    </location>
    <ligand>
        <name>substrate</name>
    </ligand>
</feature>
<dbReference type="PRINTS" id="PR00149">
    <property type="entry name" value="FUMRATELYASE"/>
</dbReference>
<keyword evidence="9" id="KW-1185">Reference proteome</keyword>
<gene>
    <name evidence="5" type="primary">fumC</name>
    <name evidence="8" type="ORF">EI982_05210</name>
</gene>
<feature type="binding site" evidence="5">
    <location>
        <begin position="137"/>
        <end position="139"/>
    </location>
    <ligand>
        <name>substrate</name>
    </ligand>
</feature>
<dbReference type="GeneID" id="99245181"/>
<comment type="miscellaneous">
    <text evidence="5">There are 2 substrate-binding sites: the catalytic A site, and the non-catalytic B site that may play a role in the transfer of substrate or product between the active site and the solvent. Alternatively, the B site may bind allosteric effectors.</text>
</comment>
<keyword evidence="3 5" id="KW-0816">Tricarboxylic acid cycle</keyword>
<evidence type="ECO:0000256" key="4">
    <source>
        <dbReference type="ARBA" id="ARBA00023239"/>
    </source>
</evidence>
<dbReference type="EMBL" id="CP034345">
    <property type="protein sequence ID" value="QGX94225.1"/>
    <property type="molecule type" value="Genomic_DNA"/>
</dbReference>
<dbReference type="OrthoDB" id="26319at2157"/>
<dbReference type="SUPFAM" id="SSF48557">
    <property type="entry name" value="L-aspartase-like"/>
    <property type="match status" value="1"/>
</dbReference>
<evidence type="ECO:0000256" key="3">
    <source>
        <dbReference type="ARBA" id="ARBA00022532"/>
    </source>
</evidence>
<accession>A0A6B9F1S6</accession>
<dbReference type="GO" id="GO:0005737">
    <property type="term" value="C:cytoplasm"/>
    <property type="evidence" value="ECO:0007669"/>
    <property type="project" value="UniProtKB-SubCell"/>
</dbReference>
<feature type="active site" description="Proton donor/acceptor" evidence="5">
    <location>
        <position position="186"/>
    </location>
</feature>
<dbReference type="InterPro" id="IPR000362">
    <property type="entry name" value="Fumarate_lyase_fam"/>
</dbReference>
<feature type="binding site" evidence="5">
    <location>
        <begin position="100"/>
        <end position="102"/>
    </location>
    <ligand>
        <name>substrate</name>
    </ligand>
</feature>
<organism evidence="8 9">
    <name type="scientific">Haloplanus rallus</name>
    <dbReference type="NCBI Taxonomy" id="1816183"/>
    <lineage>
        <taxon>Archaea</taxon>
        <taxon>Methanobacteriati</taxon>
        <taxon>Methanobacteriota</taxon>
        <taxon>Stenosarchaea group</taxon>
        <taxon>Halobacteria</taxon>
        <taxon>Halobacteriales</taxon>
        <taxon>Haloferacaceae</taxon>
        <taxon>Haloplanus</taxon>
    </lineage>
</organism>
<feature type="domain" description="Fumarate lyase N-terminal" evidence="6">
    <location>
        <begin position="14"/>
        <end position="340"/>
    </location>
</feature>
<keyword evidence="2 5" id="KW-0963">Cytoplasm</keyword>
<reference evidence="8 9" key="1">
    <citation type="submission" date="2018-12" db="EMBL/GenBank/DDBJ databases">
        <title>Complete genome sequence of Haloplanus rallus MBLA0036.</title>
        <authorList>
            <person name="Nam Y.-d."/>
            <person name="Kang J."/>
            <person name="Chung W.-H."/>
            <person name="Park Y.S."/>
        </authorList>
    </citation>
    <scope>NUCLEOTIDE SEQUENCE [LARGE SCALE GENOMIC DNA]</scope>
    <source>
        <strain evidence="8 9">MBLA0036</strain>
    </source>
</reference>
<comment type="pathway">
    <text evidence="5">Carbohydrate metabolism; tricarboxylic acid cycle; (S)-malate from fumarate: step 1/1.</text>
</comment>
<evidence type="ECO:0000256" key="1">
    <source>
        <dbReference type="ARBA" id="ARBA00009084"/>
    </source>
</evidence>
<feature type="domain" description="Fumarase C C-terminal" evidence="7">
    <location>
        <begin position="406"/>
        <end position="459"/>
    </location>
</feature>
<comment type="subcellular location">
    <subcellularLocation>
        <location evidence="5">Cytoplasm</location>
    </subcellularLocation>
</comment>
<dbReference type="NCBIfam" id="NF008909">
    <property type="entry name" value="PRK12273.1"/>
    <property type="match status" value="1"/>
</dbReference>
<evidence type="ECO:0000256" key="5">
    <source>
        <dbReference type="HAMAP-Rule" id="MF_00743"/>
    </source>
</evidence>